<dbReference type="RefSeq" id="WP_054963958.1">
    <property type="nucleotide sequence ID" value="NZ_JBBYJF010000001.1"/>
</dbReference>
<dbReference type="PATRIC" id="fig|507754.4.peg.824"/>
<comment type="caution">
    <text evidence="1">The sequence shown here is derived from an EMBL/GenBank/DDBJ whole genome shotgun (WGS) entry which is preliminary data.</text>
</comment>
<evidence type="ECO:0000313" key="1">
    <source>
        <dbReference type="EMBL" id="KPV47132.1"/>
    </source>
</evidence>
<sequence>MRVIATHEYVKNFIKHTGDKLPMVIGKCLDDTVSKMVYFKNRHIINRDITIKALRSYTALLKDELHKNCISLENSDLRYYYAMGWKFINAFKKSVIYENSLLRDRTRIIIINDEAGIYAQPDFVDYENKTIYEMKSFSLKPLPEYVRLQARVFQLAYPDFKTVLIAFPRDQDYIKVQNIKLREYKDVTKNRLLREIYNFTMQNGRDMDMFTAIGNRKYIKYKLD</sequence>
<organism evidence="1 2">
    <name type="scientific">Acidiplasma aeolicum</name>
    <dbReference type="NCBI Taxonomy" id="507754"/>
    <lineage>
        <taxon>Archaea</taxon>
        <taxon>Methanobacteriati</taxon>
        <taxon>Thermoplasmatota</taxon>
        <taxon>Thermoplasmata</taxon>
        <taxon>Thermoplasmatales</taxon>
        <taxon>Ferroplasmaceae</taxon>
        <taxon>Acidiplasma</taxon>
    </lineage>
</organism>
<accession>A0A0P9CMU6</accession>
<gene>
    <name evidence="1" type="ORF">SE19_02380</name>
</gene>
<dbReference type="AlphaFoldDB" id="A0A0P9CMU6"/>
<evidence type="ECO:0000313" key="2">
    <source>
        <dbReference type="Proteomes" id="UP000050515"/>
    </source>
</evidence>
<name>A0A0P9CMU6_9ARCH</name>
<reference evidence="1 2" key="1">
    <citation type="submission" date="2015-09" db="EMBL/GenBank/DDBJ databases">
        <title>Draft genome sequence of Acidiplasma aeolicum DSM 18409.</title>
        <authorList>
            <person name="Hemp J."/>
        </authorList>
    </citation>
    <scope>NUCLEOTIDE SEQUENCE [LARGE SCALE GENOMIC DNA]</scope>
    <source>
        <strain evidence="1 2">V</strain>
    </source>
</reference>
<proteinExistence type="predicted"/>
<dbReference type="Proteomes" id="UP000050515">
    <property type="component" value="Unassembled WGS sequence"/>
</dbReference>
<protein>
    <submittedName>
        <fullName evidence="1">Uncharacterized protein</fullName>
    </submittedName>
</protein>
<dbReference type="EMBL" id="LJCQ01000129">
    <property type="protein sequence ID" value="KPV47132.1"/>
    <property type="molecule type" value="Genomic_DNA"/>
</dbReference>